<name>A0A8D8QA57_9HEMI</name>
<protein>
    <submittedName>
        <fullName evidence="2">Uncharacterized protein</fullName>
    </submittedName>
</protein>
<reference evidence="2" key="1">
    <citation type="submission" date="2021-05" db="EMBL/GenBank/DDBJ databases">
        <authorList>
            <person name="Alioto T."/>
            <person name="Alioto T."/>
            <person name="Gomez Garrido J."/>
        </authorList>
    </citation>
    <scope>NUCLEOTIDE SEQUENCE</scope>
</reference>
<dbReference type="AlphaFoldDB" id="A0A8D8QA57"/>
<proteinExistence type="predicted"/>
<feature type="coiled-coil region" evidence="1">
    <location>
        <begin position="50"/>
        <end position="77"/>
    </location>
</feature>
<accession>A0A8D8QA57</accession>
<keyword evidence="1" id="KW-0175">Coiled coil</keyword>
<organism evidence="2">
    <name type="scientific">Cacopsylla melanoneura</name>
    <dbReference type="NCBI Taxonomy" id="428564"/>
    <lineage>
        <taxon>Eukaryota</taxon>
        <taxon>Metazoa</taxon>
        <taxon>Ecdysozoa</taxon>
        <taxon>Arthropoda</taxon>
        <taxon>Hexapoda</taxon>
        <taxon>Insecta</taxon>
        <taxon>Pterygota</taxon>
        <taxon>Neoptera</taxon>
        <taxon>Paraneoptera</taxon>
        <taxon>Hemiptera</taxon>
        <taxon>Sternorrhyncha</taxon>
        <taxon>Psylloidea</taxon>
        <taxon>Psyllidae</taxon>
        <taxon>Psyllinae</taxon>
        <taxon>Cacopsylla</taxon>
    </lineage>
</organism>
<sequence length="195" mass="23253">MLRKYPDRVSFAMIINRILYTSHTRVLKMIRNRVLYTSLSRVLKMRFKRVQSMKQRIRNMKQRLRNMKSRLRNMKSSIKPMEETTCHALTARKPRIRITCMRSLTRVTGVTPPPPHLMAVVQVKGHSPISTREVRLRVTFTIPMCSTLMKRVPRRMGGREVPGFEFGEAEMSCTRHWRITMVQWLLLTMRHWLRC</sequence>
<dbReference type="EMBL" id="HBUF01066936">
    <property type="protein sequence ID" value="CAG6627991.1"/>
    <property type="molecule type" value="Transcribed_RNA"/>
</dbReference>
<evidence type="ECO:0000256" key="1">
    <source>
        <dbReference type="SAM" id="Coils"/>
    </source>
</evidence>
<evidence type="ECO:0000313" key="2">
    <source>
        <dbReference type="EMBL" id="CAG6627991.1"/>
    </source>
</evidence>